<dbReference type="EMBL" id="AP026802">
    <property type="protein sequence ID" value="BDR57936.1"/>
    <property type="molecule type" value="Genomic_DNA"/>
</dbReference>
<dbReference type="PANTHER" id="PTHR39441">
    <property type="entry name" value="DUF2252 DOMAIN-CONTAINING PROTEIN"/>
    <property type="match status" value="1"/>
</dbReference>
<evidence type="ECO:0008006" key="3">
    <source>
        <dbReference type="Google" id="ProtNLM"/>
    </source>
</evidence>
<dbReference type="InterPro" id="IPR018721">
    <property type="entry name" value="DUF2252"/>
</dbReference>
<dbReference type="KEGG" id="xap:XA3_03770"/>
<proteinExistence type="predicted"/>
<dbReference type="Proteomes" id="UP001321861">
    <property type="component" value="Chromosome"/>
</dbReference>
<dbReference type="RefSeq" id="WP_317635864.1">
    <property type="nucleotide sequence ID" value="NZ_AP026802.1"/>
</dbReference>
<protein>
    <recommendedName>
        <fullName evidence="3">DUF2252 domain-containing protein</fullName>
    </recommendedName>
</protein>
<organism evidence="1 2">
    <name type="scientific">Xylocopilactobacillus apicola</name>
    <dbReference type="NCBI Taxonomy" id="2932184"/>
    <lineage>
        <taxon>Bacteria</taxon>
        <taxon>Bacillati</taxon>
        <taxon>Bacillota</taxon>
        <taxon>Bacilli</taxon>
        <taxon>Lactobacillales</taxon>
        <taxon>Lactobacillaceae</taxon>
        <taxon>Xylocopilactobacillus</taxon>
    </lineage>
</organism>
<reference evidence="1 2" key="1">
    <citation type="journal article" date="2023" name="Microbiol. Spectr.">
        <title>Symbiosis of Carpenter Bees with Uncharacterized Lactic Acid Bacteria Showing NAD Auxotrophy.</title>
        <authorList>
            <person name="Kawasaki S."/>
            <person name="Ozawa K."/>
            <person name="Mori T."/>
            <person name="Yamamoto A."/>
            <person name="Ito M."/>
            <person name="Ohkuma M."/>
            <person name="Sakamoto M."/>
            <person name="Matsutani M."/>
        </authorList>
    </citation>
    <scope>NUCLEOTIDE SEQUENCE [LARGE SCALE GENOMIC DNA]</scope>
    <source>
        <strain evidence="1 2">XA3</strain>
    </source>
</reference>
<gene>
    <name evidence="1" type="ORF">XA3_03770</name>
</gene>
<dbReference type="PANTHER" id="PTHR39441:SF1">
    <property type="entry name" value="DUF2252 DOMAIN-CONTAINING PROTEIN"/>
    <property type="match status" value="1"/>
</dbReference>
<dbReference type="Pfam" id="PF10009">
    <property type="entry name" value="DUF2252"/>
    <property type="match status" value="1"/>
</dbReference>
<evidence type="ECO:0000313" key="2">
    <source>
        <dbReference type="Proteomes" id="UP001321861"/>
    </source>
</evidence>
<evidence type="ECO:0000313" key="1">
    <source>
        <dbReference type="EMBL" id="BDR57936.1"/>
    </source>
</evidence>
<name>A0AAU9CZS6_9LACO</name>
<sequence>MLKIQELSTCTSQNKLIESGADLLNEVSYDDLGKFYAVHRSAVEIDENARNFMVPELVPQRIQRMRASAFAYFRGCAKLMSMDLLEQKDTDIKIVVCGDAHLGNFGFYASPERNLLFDLNDFDEAGYKNWEWDVRRLLVSIFLAGSCNDFKRSKLNLIAQNACKSYRNGLRDMFEGSALTRFYRQTEFKTAFNHLKIKEKDAELFQSIVAKARNRTAEQVLEKYTQTDKKGNLRFNETPPRRVHVDQADYNQIVEGMKEYLLTVRTDVAVLLSEYQIIDIVRHSVGIGSYGTLCYLVLLVHSDGSHLILQIKEALPTIGETSRDILHFKSDQCVSEGQRITASQKIMQSAFDPFLGFFEMGGNSFYVRQFRDMKESIDLNKLNVRQFELYTEICGYLLAAAHAQSPLAACIYGYAGGSDEFDEQMVHWAQAYSAQVQIDYTQFMQSTNKFEEKSKKNKKFA</sequence>
<dbReference type="AlphaFoldDB" id="A0AAU9CZS6"/>
<accession>A0AAU9CZS6</accession>
<keyword evidence="2" id="KW-1185">Reference proteome</keyword>